<dbReference type="SMR" id="A0A0G3FJ57"/>
<dbReference type="PANTHER" id="PTHR48081:SF30">
    <property type="entry name" value="ACETYL-HYDROLASE LIPR-RELATED"/>
    <property type="match status" value="1"/>
</dbReference>
<dbReference type="EMBL" id="KP347741">
    <property type="protein sequence ID" value="AKJ87236.1"/>
    <property type="molecule type" value="Genomic_DNA"/>
</dbReference>
<dbReference type="PROSITE" id="PS01174">
    <property type="entry name" value="LIPASE_GDXG_SER"/>
    <property type="match status" value="1"/>
</dbReference>
<sequence>MASIRSQLLAKVLRMTIKRKFTASRNLVQERDNMDKLAVMSVKPERGRVTTLGGVPGEWHEAQLGSKETTILYLHGGGYVVGSPTSHRGLAAMLANLAQARVFVLDYRLAPEAPFPAALDDAVSAYKALLDDGQDPKKIVIAGDSAGGGLTISLMLALKEQSIPLPATGICLSPWVDLSFSGDSMQTNTKADAILCKESLTWLADQYLGDVAANDPRVSPLFAELNGLPPLLIQVGSDEVLLDDAVRLNKFAKKAGVDTTLEVWHGQVHVWQLMSRLIPEARQAIHSIGTFIKTHIDD</sequence>
<name>A0A0G3FJ57_9ZZZZ</name>
<dbReference type="InterPro" id="IPR029058">
    <property type="entry name" value="AB_hydrolase_fold"/>
</dbReference>
<keyword evidence="2" id="KW-0378">Hydrolase</keyword>
<accession>A0A0G3FJ57</accession>
<evidence type="ECO:0000259" key="3">
    <source>
        <dbReference type="Pfam" id="PF07859"/>
    </source>
</evidence>
<evidence type="ECO:0000256" key="2">
    <source>
        <dbReference type="ARBA" id="ARBA00022801"/>
    </source>
</evidence>
<dbReference type="InterPro" id="IPR002168">
    <property type="entry name" value="Lipase_GDXG_HIS_AS"/>
</dbReference>
<comment type="similarity">
    <text evidence="1">Belongs to the 'GDXG' lipolytic enzyme family.</text>
</comment>
<organism evidence="4">
    <name type="scientific">uncultured organism</name>
    <dbReference type="NCBI Taxonomy" id="155900"/>
    <lineage>
        <taxon>unclassified sequences</taxon>
        <taxon>environmental samples</taxon>
    </lineage>
</organism>
<evidence type="ECO:0000313" key="4">
    <source>
        <dbReference type="EMBL" id="AKJ87236.1"/>
    </source>
</evidence>
<dbReference type="PANTHER" id="PTHR48081">
    <property type="entry name" value="AB HYDROLASE SUPERFAMILY PROTEIN C4A8.06C"/>
    <property type="match status" value="1"/>
</dbReference>
<dbReference type="AlphaFoldDB" id="A0A0G3FJ57"/>
<dbReference type="InterPro" id="IPR050300">
    <property type="entry name" value="GDXG_lipolytic_enzyme"/>
</dbReference>
<dbReference type="SUPFAM" id="SSF53474">
    <property type="entry name" value="alpha/beta-Hydrolases"/>
    <property type="match status" value="1"/>
</dbReference>
<reference evidence="4" key="1">
    <citation type="submission" date="2014-12" db="EMBL/GenBank/DDBJ databases">
        <title>Investigation of esterase diversity in environmental metagenomes.</title>
        <authorList>
            <person name="Popovic A."/>
            <person name="Tchigvintsev A."/>
            <person name="Nocek B."/>
            <person name="Hajighasemi M."/>
            <person name="Brown G."/>
            <person name="Xu X."/>
            <person name="Li H."/>
            <person name="Glinos J."/>
            <person name="Yim V."/>
            <person name="Pelletier E."/>
            <person name="Chernikova T.N."/>
            <person name="Golyshina O.V."/>
            <person name="Tran H."/>
            <person name="Le Paslier D."/>
            <person name="Yakimov M.M."/>
            <person name="Savchenko A."/>
            <person name="Golyshin P.N."/>
            <person name="Yakunin A.F."/>
        </authorList>
    </citation>
    <scope>NUCLEOTIDE SEQUENCE</scope>
</reference>
<dbReference type="Gene3D" id="3.40.50.1820">
    <property type="entry name" value="alpha/beta hydrolase"/>
    <property type="match status" value="1"/>
</dbReference>
<evidence type="ECO:0000256" key="1">
    <source>
        <dbReference type="ARBA" id="ARBA00010515"/>
    </source>
</evidence>
<protein>
    <recommendedName>
        <fullName evidence="3">Alpha/beta hydrolase fold-3 domain-containing protein</fullName>
    </recommendedName>
</protein>
<dbReference type="GO" id="GO:0004806">
    <property type="term" value="F:triacylglycerol lipase activity"/>
    <property type="evidence" value="ECO:0007669"/>
    <property type="project" value="TreeGrafter"/>
</dbReference>
<dbReference type="Pfam" id="PF07859">
    <property type="entry name" value="Abhydrolase_3"/>
    <property type="match status" value="1"/>
</dbReference>
<dbReference type="ESTHER" id="9zzzz-a0a0g3fj57">
    <property type="family name" value="Hormone-sensitive_lipase_like"/>
</dbReference>
<dbReference type="InterPro" id="IPR033140">
    <property type="entry name" value="Lipase_GDXG_put_SER_AS"/>
</dbReference>
<dbReference type="PROSITE" id="PS01173">
    <property type="entry name" value="LIPASE_GDXG_HIS"/>
    <property type="match status" value="1"/>
</dbReference>
<dbReference type="InterPro" id="IPR013094">
    <property type="entry name" value="AB_hydrolase_3"/>
</dbReference>
<feature type="domain" description="Alpha/beta hydrolase fold-3" evidence="3">
    <location>
        <begin position="71"/>
        <end position="272"/>
    </location>
</feature>
<proteinExistence type="inferred from homology"/>